<feature type="transmembrane region" description="Helical" evidence="4">
    <location>
        <begin position="81"/>
        <end position="100"/>
    </location>
</feature>
<dbReference type="EMBL" id="FOJO01000002">
    <property type="protein sequence ID" value="SFA42555.1"/>
    <property type="molecule type" value="Genomic_DNA"/>
</dbReference>
<protein>
    <submittedName>
        <fullName evidence="6 7">Fosmidomycin resistance protein</fullName>
    </submittedName>
</protein>
<dbReference type="Pfam" id="PF07690">
    <property type="entry name" value="MFS_1"/>
    <property type="match status" value="1"/>
</dbReference>
<dbReference type="STRING" id="376733.SAMN04487972_102324"/>
<gene>
    <name evidence="6" type="ORF">IT41_00150</name>
    <name evidence="7" type="ORF">SAMN04487972_102324</name>
</gene>
<feature type="transmembrane region" description="Helical" evidence="4">
    <location>
        <begin position="12"/>
        <end position="30"/>
    </location>
</feature>
<keyword evidence="8" id="KW-1185">Reference proteome</keyword>
<dbReference type="GO" id="GO:0005886">
    <property type="term" value="C:plasma membrane"/>
    <property type="evidence" value="ECO:0007669"/>
    <property type="project" value="TreeGrafter"/>
</dbReference>
<feature type="domain" description="Major facilitator superfamily (MFS) profile" evidence="5">
    <location>
        <begin position="19"/>
        <end position="396"/>
    </location>
</feature>
<dbReference type="PANTHER" id="PTHR43129">
    <property type="entry name" value="FOSMIDOMYCIN RESISTANCE PROTEIN"/>
    <property type="match status" value="1"/>
</dbReference>
<organism evidence="6 8">
    <name type="scientific">Paracoccus halophilus</name>
    <dbReference type="NCBI Taxonomy" id="376733"/>
    <lineage>
        <taxon>Bacteria</taxon>
        <taxon>Pseudomonadati</taxon>
        <taxon>Pseudomonadota</taxon>
        <taxon>Alphaproteobacteria</taxon>
        <taxon>Rhodobacterales</taxon>
        <taxon>Paracoccaceae</taxon>
        <taxon>Paracoccus</taxon>
    </lineage>
</organism>
<dbReference type="Proteomes" id="UP000182312">
    <property type="component" value="Unassembled WGS sequence"/>
</dbReference>
<dbReference type="GO" id="GO:0022857">
    <property type="term" value="F:transmembrane transporter activity"/>
    <property type="evidence" value="ECO:0007669"/>
    <property type="project" value="InterPro"/>
</dbReference>
<feature type="transmembrane region" description="Helical" evidence="4">
    <location>
        <begin position="106"/>
        <end position="124"/>
    </location>
</feature>
<accession>A0A099F819</accession>
<dbReference type="Gene3D" id="1.20.1250.20">
    <property type="entry name" value="MFS general substrate transporter like domains"/>
    <property type="match status" value="2"/>
</dbReference>
<evidence type="ECO:0000259" key="5">
    <source>
        <dbReference type="PROSITE" id="PS50850"/>
    </source>
</evidence>
<name>A0A099F819_9RHOB</name>
<sequence length="396" mass="42054">MSEVSTLRGQGASATAWMVLVAISLCHMINDIMQSMLAAIYPLLQQEFTLSYWQIGLMTFAFQVTASLLQPVVGAVTDKNPMPHSLSVGMGSTFIGVLLLALAREYWVLLAGAMLIGIGSAVFHPESSRVARIASGGKFGTAQSLFQLGGNFGTALGPLLAAFIVVPLGRPSVAIFSIAAMIGSAVLWKVGSWAEGRRRASGPAAVMSLPFSRRRVAAAIVVLALLTFTKNIYTASLTSYYTFYLIEKFALTTQQAQMMLFLFLGGMAGGVMLGGLFGDRFGPLKVIWFSILGILPFTLILPHVGLAATGLLTIVIGLILASAFPAIVVFAQELVPGRTGLIAGIFFGFAFGMGGIAAAVLGVIADARGIEFVYRICSYLPLMGLLTIFLPRMHRL</sequence>
<feature type="transmembrane region" description="Helical" evidence="4">
    <location>
        <begin position="343"/>
        <end position="366"/>
    </location>
</feature>
<dbReference type="Proteomes" id="UP000029846">
    <property type="component" value="Unassembled WGS sequence"/>
</dbReference>
<dbReference type="InterPro" id="IPR036259">
    <property type="entry name" value="MFS_trans_sf"/>
</dbReference>
<evidence type="ECO:0000256" key="4">
    <source>
        <dbReference type="SAM" id="Phobius"/>
    </source>
</evidence>
<feature type="transmembrane region" description="Helical" evidence="4">
    <location>
        <begin position="311"/>
        <end position="331"/>
    </location>
</feature>
<reference evidence="6 8" key="2">
    <citation type="submission" date="2014-10" db="EMBL/GenBank/DDBJ databases">
        <title>Paracoccus sanguinis sp. nov., isolated from clinical specimens of New York State patients.</title>
        <authorList>
            <person name="Mingle L.A."/>
            <person name="Cole J.A."/>
            <person name="Lapierre P."/>
            <person name="Musser K.A."/>
        </authorList>
    </citation>
    <scope>NUCLEOTIDE SEQUENCE [LARGE SCALE GENOMIC DNA]</scope>
    <source>
        <strain evidence="6 8">JCM 14014</strain>
    </source>
</reference>
<dbReference type="PROSITE" id="PS50850">
    <property type="entry name" value="MFS"/>
    <property type="match status" value="1"/>
</dbReference>
<evidence type="ECO:0000313" key="7">
    <source>
        <dbReference type="EMBL" id="SFA42555.1"/>
    </source>
</evidence>
<feature type="transmembrane region" description="Helical" evidence="4">
    <location>
        <begin position="172"/>
        <end position="191"/>
    </location>
</feature>
<reference evidence="7 9" key="3">
    <citation type="submission" date="2016-10" db="EMBL/GenBank/DDBJ databases">
        <authorList>
            <person name="de Groot N.N."/>
        </authorList>
    </citation>
    <scope>NUCLEOTIDE SEQUENCE [LARGE SCALE GENOMIC DNA]</scope>
    <source>
        <strain evidence="7 9">CGMCC 1.6117</strain>
    </source>
</reference>
<evidence type="ECO:0000313" key="8">
    <source>
        <dbReference type="Proteomes" id="UP000029846"/>
    </source>
</evidence>
<evidence type="ECO:0000256" key="3">
    <source>
        <dbReference type="ARBA" id="ARBA00023136"/>
    </source>
</evidence>
<evidence type="ECO:0000256" key="2">
    <source>
        <dbReference type="ARBA" id="ARBA00022989"/>
    </source>
</evidence>
<feature type="transmembrane region" description="Helical" evidence="4">
    <location>
        <begin position="216"/>
        <end position="236"/>
    </location>
</feature>
<keyword evidence="3 4" id="KW-0472">Membrane</keyword>
<feature type="transmembrane region" description="Helical" evidence="4">
    <location>
        <begin position="372"/>
        <end position="390"/>
    </location>
</feature>
<evidence type="ECO:0000313" key="9">
    <source>
        <dbReference type="Proteomes" id="UP000182312"/>
    </source>
</evidence>
<dbReference type="InterPro" id="IPR011701">
    <property type="entry name" value="MFS"/>
</dbReference>
<feature type="transmembrane region" description="Helical" evidence="4">
    <location>
        <begin position="256"/>
        <end position="277"/>
    </location>
</feature>
<keyword evidence="2 4" id="KW-1133">Transmembrane helix</keyword>
<feature type="transmembrane region" description="Helical" evidence="4">
    <location>
        <begin position="50"/>
        <end position="69"/>
    </location>
</feature>
<dbReference type="eggNOG" id="COG2223">
    <property type="taxonomic scope" value="Bacteria"/>
</dbReference>
<dbReference type="SUPFAM" id="SSF103473">
    <property type="entry name" value="MFS general substrate transporter"/>
    <property type="match status" value="1"/>
</dbReference>
<feature type="transmembrane region" description="Helical" evidence="4">
    <location>
        <begin position="145"/>
        <end position="166"/>
    </location>
</feature>
<dbReference type="InterPro" id="IPR020846">
    <property type="entry name" value="MFS_dom"/>
</dbReference>
<keyword evidence="1 4" id="KW-0812">Transmembrane</keyword>
<feature type="transmembrane region" description="Helical" evidence="4">
    <location>
        <begin position="286"/>
        <end position="305"/>
    </location>
</feature>
<dbReference type="EMBL" id="JRKN01000001">
    <property type="protein sequence ID" value="KGJ06634.1"/>
    <property type="molecule type" value="Genomic_DNA"/>
</dbReference>
<reference evidence="6 8" key="1">
    <citation type="submission" date="2014-09" db="EMBL/GenBank/DDBJ databases">
        <authorList>
            <person name="McGinnis J.M."/>
            <person name="Wolfgang W.J."/>
        </authorList>
    </citation>
    <scope>NUCLEOTIDE SEQUENCE [LARGE SCALE GENOMIC DNA]</scope>
    <source>
        <strain evidence="6 8">JCM 14014</strain>
    </source>
</reference>
<dbReference type="CDD" id="cd17478">
    <property type="entry name" value="MFS_FsR"/>
    <property type="match status" value="1"/>
</dbReference>
<proteinExistence type="predicted"/>
<dbReference type="AlphaFoldDB" id="A0A099F819"/>
<evidence type="ECO:0000256" key="1">
    <source>
        <dbReference type="ARBA" id="ARBA00022692"/>
    </source>
</evidence>
<dbReference type="PANTHER" id="PTHR43129:SF1">
    <property type="entry name" value="FOSMIDOMYCIN RESISTANCE PROTEIN"/>
    <property type="match status" value="1"/>
</dbReference>
<evidence type="ECO:0000313" key="6">
    <source>
        <dbReference type="EMBL" id="KGJ06634.1"/>
    </source>
</evidence>